<evidence type="ECO:0000256" key="2">
    <source>
        <dbReference type="SAM" id="MobiDB-lite"/>
    </source>
</evidence>
<feature type="repeat" description="ANK" evidence="1">
    <location>
        <begin position="322"/>
        <end position="354"/>
    </location>
</feature>
<comment type="caution">
    <text evidence="3">The sequence shown here is derived from an EMBL/GenBank/DDBJ whole genome shotgun (WGS) entry which is preliminary data.</text>
</comment>
<dbReference type="SMART" id="SM00248">
    <property type="entry name" value="ANK"/>
    <property type="match status" value="6"/>
</dbReference>
<gene>
    <name evidence="3" type="ORF">FPHYL_9795</name>
</gene>
<organism evidence="3 4">
    <name type="scientific">Fusarium phyllophilum</name>
    <dbReference type="NCBI Taxonomy" id="47803"/>
    <lineage>
        <taxon>Eukaryota</taxon>
        <taxon>Fungi</taxon>
        <taxon>Dikarya</taxon>
        <taxon>Ascomycota</taxon>
        <taxon>Pezizomycotina</taxon>
        <taxon>Sordariomycetes</taxon>
        <taxon>Hypocreomycetidae</taxon>
        <taxon>Hypocreales</taxon>
        <taxon>Nectriaceae</taxon>
        <taxon>Fusarium</taxon>
        <taxon>Fusarium fujikuroi species complex</taxon>
    </lineage>
</organism>
<dbReference type="SUPFAM" id="SSF48403">
    <property type="entry name" value="Ankyrin repeat"/>
    <property type="match status" value="1"/>
</dbReference>
<dbReference type="PROSITE" id="PS50297">
    <property type="entry name" value="ANK_REP_REGION"/>
    <property type="match status" value="4"/>
</dbReference>
<dbReference type="InterPro" id="IPR002110">
    <property type="entry name" value="Ankyrin_rpt"/>
</dbReference>
<sequence length="697" mass="77627">MEVLGAVASSIAVVQALAAGKHAVSLFREIPDIQKDFEYLMKELDMVKSMAQAVSRMALTATAQDFISTAARNLNEITAELEALLRICSRESGPDWNKMTKTRKRKWLVEKSDIKKLQQRMGQAKETLHFALNSSRVFSDIRSILSYRLLEYHLIQHAGADVTSPRANTEALVGCTHSLGAGLSIEDDSLVWNKQEGSSQLVRRSVIEYGIYPHDTDICGTGLIEYALDQRLYSSLEALLDIWKNILTEVGLPRRVAMVATLSLRYGRLNDKQTYLVQRVLDLCQNTSEVAMTKVHEAILQCADLQEALQEQPWATNTIDDAGDSPLVFAAKRNQFRSIEVLISAGADVNQQLYDGWTPLMAAVNAENVESVKMLLKSKSNVNLCNEEGATALHYASMNANPEVISLLLAAGASTKQRDVSGVTPLHWVAQSENTSHQDIEAAVEMLLVAGSDLEARDNQGNTPFLRSIVLDKLEVTRSLVDAHCSVNFSNYHSENVLHLAARYASPGLLDYLSVLDLSGIDPYQEDSYGDTPFDGLVIISHATDGWDLGDCRRPSLVEQEAFVDLFQRVRDQALQNDIQNLERVLGALQEQDIAVAREHLALLVDKEKRWECENLVSWYRAVDKRIQHAEWEFATEDIEDHLLDSQEELATPVWEIPSKDGYLWEFDDGESVSEVGSENSDDSDQQVVSEDATEAA</sequence>
<dbReference type="PANTHER" id="PTHR24157:SF3">
    <property type="entry name" value="ANKYRIN REPEAT, SAM AND BASIC LEUCINE ZIPPER DOMAIN-CONTAINING PROTEIN 1"/>
    <property type="match status" value="1"/>
</dbReference>
<evidence type="ECO:0000313" key="4">
    <source>
        <dbReference type="Proteomes" id="UP000582016"/>
    </source>
</evidence>
<dbReference type="Proteomes" id="UP000582016">
    <property type="component" value="Unassembled WGS sequence"/>
</dbReference>
<feature type="repeat" description="ANK" evidence="1">
    <location>
        <begin position="355"/>
        <end position="387"/>
    </location>
</feature>
<reference evidence="3 4" key="1">
    <citation type="submission" date="2020-05" db="EMBL/GenBank/DDBJ databases">
        <title>Identification and distribution of gene clusters putatively required for synthesis of sphingolipid metabolism inhibitors in phylogenetically diverse species of the filamentous fungus Fusarium.</title>
        <authorList>
            <person name="Kim H.-S."/>
            <person name="Busman M."/>
            <person name="Brown D.W."/>
            <person name="Divon H."/>
            <person name="Uhlig S."/>
            <person name="Proctor R.H."/>
        </authorList>
    </citation>
    <scope>NUCLEOTIDE SEQUENCE [LARGE SCALE GENOMIC DNA]</scope>
    <source>
        <strain evidence="3 4">NRRL 13617</strain>
    </source>
</reference>
<feature type="repeat" description="ANK" evidence="1">
    <location>
        <begin position="421"/>
        <end position="459"/>
    </location>
</feature>
<name>A0A8H5J4Y4_9HYPO</name>
<dbReference type="PANTHER" id="PTHR24157">
    <property type="entry name" value="ANKYRIN REPEAT, SAM AND BASIC LEUCINE ZIPPER DOMAIN-CONTAINING PROTEIN 1"/>
    <property type="match status" value="1"/>
</dbReference>
<evidence type="ECO:0000313" key="3">
    <source>
        <dbReference type="EMBL" id="KAF5548938.1"/>
    </source>
</evidence>
<dbReference type="PROSITE" id="PS50088">
    <property type="entry name" value="ANK_REPEAT"/>
    <property type="match status" value="4"/>
</dbReference>
<feature type="region of interest" description="Disordered" evidence="2">
    <location>
        <begin position="671"/>
        <end position="697"/>
    </location>
</feature>
<dbReference type="AlphaFoldDB" id="A0A8H5J4Y4"/>
<keyword evidence="1" id="KW-0040">ANK repeat</keyword>
<dbReference type="Pfam" id="PF00023">
    <property type="entry name" value="Ank"/>
    <property type="match status" value="1"/>
</dbReference>
<dbReference type="OrthoDB" id="7464126at2759"/>
<feature type="repeat" description="ANK" evidence="1">
    <location>
        <begin position="388"/>
        <end position="420"/>
    </location>
</feature>
<dbReference type="Pfam" id="PF12796">
    <property type="entry name" value="Ank_2"/>
    <property type="match status" value="1"/>
</dbReference>
<evidence type="ECO:0000256" key="1">
    <source>
        <dbReference type="PROSITE-ProRule" id="PRU00023"/>
    </source>
</evidence>
<dbReference type="InterPro" id="IPR036770">
    <property type="entry name" value="Ankyrin_rpt-contain_sf"/>
</dbReference>
<accession>A0A8H5J4Y4</accession>
<protein>
    <submittedName>
        <fullName evidence="3">Ankyrin repeat PH SEC7 domain-containing protein</fullName>
    </submittedName>
</protein>
<keyword evidence="4" id="KW-1185">Reference proteome</keyword>
<proteinExistence type="predicted"/>
<dbReference type="EMBL" id="JAAOAQ010000411">
    <property type="protein sequence ID" value="KAF5548938.1"/>
    <property type="molecule type" value="Genomic_DNA"/>
</dbReference>
<dbReference type="Gene3D" id="1.25.40.20">
    <property type="entry name" value="Ankyrin repeat-containing domain"/>
    <property type="match status" value="3"/>
</dbReference>